<dbReference type="RefSeq" id="WP_160953676.1">
    <property type="nucleotide sequence ID" value="NZ_WWEQ01000043.1"/>
</dbReference>
<feature type="compositionally biased region" description="Pro residues" evidence="1">
    <location>
        <begin position="41"/>
        <end position="50"/>
    </location>
</feature>
<protein>
    <submittedName>
        <fullName evidence="2">Uncharacterized protein</fullName>
    </submittedName>
</protein>
<name>A0A6N9H9Q7_9MICO</name>
<comment type="caution">
    <text evidence="2">The sequence shown here is derived from an EMBL/GenBank/DDBJ whole genome shotgun (WGS) entry which is preliminary data.</text>
</comment>
<organism evidence="2 3">
    <name type="scientific">Brevibacterium rongguiense</name>
    <dbReference type="NCBI Taxonomy" id="2695267"/>
    <lineage>
        <taxon>Bacteria</taxon>
        <taxon>Bacillati</taxon>
        <taxon>Actinomycetota</taxon>
        <taxon>Actinomycetes</taxon>
        <taxon>Micrococcales</taxon>
        <taxon>Brevibacteriaceae</taxon>
        <taxon>Brevibacterium</taxon>
    </lineage>
</organism>
<evidence type="ECO:0000256" key="1">
    <source>
        <dbReference type="SAM" id="MobiDB-lite"/>
    </source>
</evidence>
<feature type="compositionally biased region" description="Low complexity" evidence="1">
    <location>
        <begin position="135"/>
        <end position="151"/>
    </location>
</feature>
<evidence type="ECO:0000313" key="2">
    <source>
        <dbReference type="EMBL" id="MYM20254.1"/>
    </source>
</evidence>
<sequence>MIALRPAARRPALWTVGVLAAALLVAVAALTVGTLSAPKPRGAPVPPPPTAAHSAVPEPGNIAGSWAPARGSEVAVRIVELDGARGWTVVARTAVLAGRLEVAGTRLTAGDLRIDLSGLGEPVAADGGPPGTGAAGTSAADGARTSAAEPDPAAARALLAELRRQRSADFAIAEATELPDVAARGSADVNLPGEVTINGLAARMSADSLVVRSRGALFITGSAEVAWADYDIPVPLGEGAGRGGERPLVQPKGRLDFSLRLERA</sequence>
<proteinExistence type="predicted"/>
<dbReference type="AlphaFoldDB" id="A0A6N9H9Q7"/>
<evidence type="ECO:0000313" key="3">
    <source>
        <dbReference type="Proteomes" id="UP000469215"/>
    </source>
</evidence>
<accession>A0A6N9H9Q7</accession>
<reference evidence="2 3" key="1">
    <citation type="submission" date="2020-01" db="EMBL/GenBank/DDBJ databases">
        <authorList>
            <person name="Deng T."/>
        </authorList>
    </citation>
    <scope>NUCLEOTIDE SEQUENCE [LARGE SCALE GENOMIC DNA]</scope>
    <source>
        <strain evidence="2 3">5221</strain>
    </source>
</reference>
<dbReference type="Proteomes" id="UP000469215">
    <property type="component" value="Unassembled WGS sequence"/>
</dbReference>
<feature type="region of interest" description="Disordered" evidence="1">
    <location>
        <begin position="37"/>
        <end position="64"/>
    </location>
</feature>
<feature type="region of interest" description="Disordered" evidence="1">
    <location>
        <begin position="122"/>
        <end position="151"/>
    </location>
</feature>
<gene>
    <name evidence="2" type="ORF">GSY69_09825</name>
</gene>
<dbReference type="EMBL" id="WWEQ01000043">
    <property type="protein sequence ID" value="MYM20254.1"/>
    <property type="molecule type" value="Genomic_DNA"/>
</dbReference>
<keyword evidence="3" id="KW-1185">Reference proteome</keyword>